<feature type="chain" id="PRO_5036686185" evidence="1">
    <location>
        <begin position="21"/>
        <end position="244"/>
    </location>
</feature>
<dbReference type="PANTHER" id="PTHR39200:SF1">
    <property type="entry name" value="AUTO-TRANSPORTER ADHESIN HEAD GIN DOMAIN-CONTAINING PROTEIN-RELATED"/>
    <property type="match status" value="1"/>
</dbReference>
<evidence type="ECO:0000313" key="3">
    <source>
        <dbReference type="EMBL" id="QTE23659.1"/>
    </source>
</evidence>
<dbReference type="PANTHER" id="PTHR39200">
    <property type="entry name" value="HYPOTHETICAL EXPORTED PROTEIN"/>
    <property type="match status" value="1"/>
</dbReference>
<name>A0A975CQJ1_9FLAO</name>
<evidence type="ECO:0000313" key="4">
    <source>
        <dbReference type="Proteomes" id="UP000663920"/>
    </source>
</evidence>
<keyword evidence="4" id="KW-1185">Reference proteome</keyword>
<evidence type="ECO:0000256" key="1">
    <source>
        <dbReference type="SAM" id="SignalP"/>
    </source>
</evidence>
<protein>
    <submittedName>
        <fullName evidence="3">DUF2807 domain-containing protein</fullName>
    </submittedName>
</protein>
<gene>
    <name evidence="3" type="ORF">J3359_05120</name>
</gene>
<evidence type="ECO:0000259" key="2">
    <source>
        <dbReference type="Pfam" id="PF10988"/>
    </source>
</evidence>
<dbReference type="Proteomes" id="UP000663920">
    <property type="component" value="Chromosome"/>
</dbReference>
<accession>A0A975CQJ1</accession>
<dbReference type="Pfam" id="PF10988">
    <property type="entry name" value="DUF2807"/>
    <property type="match status" value="1"/>
</dbReference>
<dbReference type="Gene3D" id="2.160.20.120">
    <property type="match status" value="1"/>
</dbReference>
<feature type="signal peptide" evidence="1">
    <location>
        <begin position="1"/>
        <end position="20"/>
    </location>
</feature>
<dbReference type="KEGG" id="pcea:J3359_05120"/>
<organism evidence="3 4">
    <name type="scientific">Polaribacter cellanae</name>
    <dbReference type="NCBI Taxonomy" id="2818493"/>
    <lineage>
        <taxon>Bacteria</taxon>
        <taxon>Pseudomonadati</taxon>
        <taxon>Bacteroidota</taxon>
        <taxon>Flavobacteriia</taxon>
        <taxon>Flavobacteriales</taxon>
        <taxon>Flavobacteriaceae</taxon>
    </lineage>
</organism>
<dbReference type="EMBL" id="CP071869">
    <property type="protein sequence ID" value="QTE23659.1"/>
    <property type="molecule type" value="Genomic_DNA"/>
</dbReference>
<feature type="domain" description="Putative auto-transporter adhesin head GIN" evidence="2">
    <location>
        <begin position="45"/>
        <end position="227"/>
    </location>
</feature>
<dbReference type="AlphaFoldDB" id="A0A975CQJ1"/>
<keyword evidence="1" id="KW-0732">Signal</keyword>
<dbReference type="InterPro" id="IPR021255">
    <property type="entry name" value="DUF2807"/>
</dbReference>
<reference evidence="3 4" key="1">
    <citation type="submission" date="2021-03" db="EMBL/GenBank/DDBJ databases">
        <title>Complete genome of Polaribacter_sp.SM13.</title>
        <authorList>
            <person name="Jeong S.W."/>
            <person name="Bae J.W."/>
        </authorList>
    </citation>
    <scope>NUCLEOTIDE SEQUENCE [LARGE SCALE GENOMIC DNA]</scope>
    <source>
        <strain evidence="3 4">SM13</strain>
    </source>
</reference>
<proteinExistence type="predicted"/>
<sequence length="244" mass="26038">MNKKIILTCLIFTIAFSMNAQNWWGNSKKIKGNGNVVTVNRTTPNFDGVTAGGSFDVILVKGKEGNIKIEGEENIIPYIKTEVKRNTLKINYKKNTNIRTTKRLTITVFYNDIESVSLGGSGNISSKEKITARDFNASLGGSGKIDLHIQAKEVSASIGGSGDIDLKGNTTKLTCSIAGSGSIRAFDLKTDEVKATVAGSGSIKTTVKSKIKAKIVGSGNLYYKGNPSHINTKSVGSGSVIDRN</sequence>
<dbReference type="RefSeq" id="WP_208079661.1">
    <property type="nucleotide sequence ID" value="NZ_CP071869.1"/>
</dbReference>